<gene>
    <name evidence="2" type="ordered locus">Turpa_3473</name>
</gene>
<dbReference type="EMBL" id="CP002959">
    <property type="protein sequence ID" value="AFM14110.1"/>
    <property type="molecule type" value="Genomic_DNA"/>
</dbReference>
<name>I4BA03_TURPD</name>
<dbReference type="PATRIC" id="fig|869212.3.peg.3515"/>
<protein>
    <submittedName>
        <fullName evidence="2">Uncharacterized protein</fullName>
    </submittedName>
</protein>
<keyword evidence="1" id="KW-1133">Transmembrane helix</keyword>
<dbReference type="RefSeq" id="WP_014804598.1">
    <property type="nucleotide sequence ID" value="NC_018020.1"/>
</dbReference>
<dbReference type="AlphaFoldDB" id="I4BA03"/>
<organism evidence="2 3">
    <name type="scientific">Turneriella parva (strain ATCC BAA-1111 / DSM 21527 / NCTC 11395 / H)</name>
    <name type="common">Leptospira parva</name>
    <dbReference type="NCBI Taxonomy" id="869212"/>
    <lineage>
        <taxon>Bacteria</taxon>
        <taxon>Pseudomonadati</taxon>
        <taxon>Spirochaetota</taxon>
        <taxon>Spirochaetia</taxon>
        <taxon>Leptospirales</taxon>
        <taxon>Leptospiraceae</taxon>
        <taxon>Turneriella</taxon>
    </lineage>
</organism>
<keyword evidence="1" id="KW-0812">Transmembrane</keyword>
<evidence type="ECO:0000256" key="1">
    <source>
        <dbReference type="SAM" id="Phobius"/>
    </source>
</evidence>
<feature type="transmembrane region" description="Helical" evidence="1">
    <location>
        <begin position="199"/>
        <end position="219"/>
    </location>
</feature>
<accession>I4BA03</accession>
<dbReference type="Proteomes" id="UP000006048">
    <property type="component" value="Chromosome"/>
</dbReference>
<keyword evidence="3" id="KW-1185">Reference proteome</keyword>
<evidence type="ECO:0000313" key="2">
    <source>
        <dbReference type="EMBL" id="AFM14110.1"/>
    </source>
</evidence>
<reference evidence="2 3" key="1">
    <citation type="submission" date="2012-06" db="EMBL/GenBank/DDBJ databases">
        <title>The complete chromosome of genome of Turneriella parva DSM 21527.</title>
        <authorList>
            <consortium name="US DOE Joint Genome Institute (JGI-PGF)"/>
            <person name="Lucas S."/>
            <person name="Han J."/>
            <person name="Lapidus A."/>
            <person name="Bruce D."/>
            <person name="Goodwin L."/>
            <person name="Pitluck S."/>
            <person name="Peters L."/>
            <person name="Kyrpides N."/>
            <person name="Mavromatis K."/>
            <person name="Ivanova N."/>
            <person name="Mikhailova N."/>
            <person name="Chertkov O."/>
            <person name="Detter J.C."/>
            <person name="Tapia R."/>
            <person name="Han C."/>
            <person name="Land M."/>
            <person name="Hauser L."/>
            <person name="Markowitz V."/>
            <person name="Cheng J.-F."/>
            <person name="Hugenholtz P."/>
            <person name="Woyke T."/>
            <person name="Wu D."/>
            <person name="Gronow S."/>
            <person name="Wellnitz S."/>
            <person name="Brambilla E."/>
            <person name="Klenk H.-P."/>
            <person name="Eisen J.A."/>
        </authorList>
    </citation>
    <scope>NUCLEOTIDE SEQUENCE [LARGE SCALE GENOMIC DNA]</scope>
    <source>
        <strain evidence="3">ATCC BAA-1111 / DSM 21527 / NCTC 11395 / H</strain>
    </source>
</reference>
<feature type="transmembrane region" description="Helical" evidence="1">
    <location>
        <begin position="85"/>
        <end position="105"/>
    </location>
</feature>
<keyword evidence="1" id="KW-0472">Membrane</keyword>
<dbReference type="KEGG" id="tpx:Turpa_3473"/>
<sequence>MKSIFQLAWLAIPAPIFADDSAMVYMGLSFQWLLSAILLIGMSYLLRNLAKVRRQSAALWLSLSVILTAAFIAASKALFSNELNGLIILITLLISGPLFSVKVFTGTTKFDAFLNCLLSTTILLSVYYLYELFKICAAQQIEVRLINFLFIVNAREYKPFLYYPPAFDYYFTIAWTALTLIPVTILMSIGRMLIKRRNYGVTAITIIALLMCLRGLSLVPPETLAASLRPKPKLPVQSKYPIGSEEFDKEFGDRMR</sequence>
<feature type="transmembrane region" description="Helical" evidence="1">
    <location>
        <begin position="169"/>
        <end position="187"/>
    </location>
</feature>
<evidence type="ECO:0000313" key="3">
    <source>
        <dbReference type="Proteomes" id="UP000006048"/>
    </source>
</evidence>
<dbReference type="HOGENOM" id="CLU_1085631_0_0_12"/>
<feature type="transmembrane region" description="Helical" evidence="1">
    <location>
        <begin position="58"/>
        <end position="79"/>
    </location>
</feature>
<proteinExistence type="predicted"/>
<feature type="transmembrane region" description="Helical" evidence="1">
    <location>
        <begin position="28"/>
        <end position="46"/>
    </location>
</feature>
<feature type="transmembrane region" description="Helical" evidence="1">
    <location>
        <begin position="112"/>
        <end position="130"/>
    </location>
</feature>